<organism evidence="1 2">
    <name type="scientific">Algoriphagus aestuariicola</name>
    <dbReference type="NCBI Taxonomy" id="1852016"/>
    <lineage>
        <taxon>Bacteria</taxon>
        <taxon>Pseudomonadati</taxon>
        <taxon>Bacteroidota</taxon>
        <taxon>Cytophagia</taxon>
        <taxon>Cytophagales</taxon>
        <taxon>Cyclobacteriaceae</taxon>
        <taxon>Algoriphagus</taxon>
    </lineage>
</organism>
<reference evidence="1 2" key="1">
    <citation type="submission" date="2021-03" db="EMBL/GenBank/DDBJ databases">
        <title>novel species isolated from a fishpond in China.</title>
        <authorList>
            <person name="Lu H."/>
            <person name="Cai Z."/>
        </authorList>
    </citation>
    <scope>NUCLEOTIDE SEQUENCE [LARGE SCALE GENOMIC DNA]</scope>
    <source>
        <strain evidence="1 2">JCM 31546</strain>
    </source>
</reference>
<dbReference type="InterPro" id="IPR036097">
    <property type="entry name" value="HisK_dim/P_sf"/>
</dbReference>
<dbReference type="EMBL" id="JAFKCW010000001">
    <property type="protein sequence ID" value="MBN7800270.1"/>
    <property type="molecule type" value="Genomic_DNA"/>
</dbReference>
<keyword evidence="2" id="KW-1185">Reference proteome</keyword>
<accession>A0ABS3BMK3</accession>
<evidence type="ECO:0000313" key="2">
    <source>
        <dbReference type="Proteomes" id="UP000664698"/>
    </source>
</evidence>
<dbReference type="Proteomes" id="UP000664698">
    <property type="component" value="Unassembled WGS sequence"/>
</dbReference>
<protein>
    <recommendedName>
        <fullName evidence="3">PAS domain-containing protein</fullName>
    </recommendedName>
</protein>
<proteinExistence type="predicted"/>
<gene>
    <name evidence="1" type="ORF">J0A67_05325</name>
</gene>
<name>A0ABS3BMK3_9BACT</name>
<sequence length="433" mass="48632">MISTKNLENLIPDFLMESGFFHVVIVDVEGRVLMHNRDFAKVDGLPGQTQFADILTPNSAAEFNYSLELLLCSPKTKRDLMLEHSVGGGGKASRVWWEFSVITNPEMDLSGILGIGVGMQFLEQEMPWDNLVDVLGFGKIALDKDFRILNWDDRILQWFDADGENWKGNKLMEAPAFKGLAQLNEMLGQVSNEKNPKCLMVESHTSPVPAFAALLTASTEGYHLFLVPKEIQSQKQTEKPAIPTNVLACLPGAVFVLNKAGKLSQINQEGKNLGRIWKGRAYSEGFSLTFPCQPNRFSKLLRAIDSANNGLATDLELKMLMPDQEFQFWDAYVRPIQGGSDSPEGVLIQVFDSSKIKKQIFQVNRENDRLRDLALSPSHILRGPLSSMIGLLELIDSKQLDRENQKLFNYLKPLSKELDQVIRDHAKKMSTFT</sequence>
<evidence type="ECO:0008006" key="3">
    <source>
        <dbReference type="Google" id="ProtNLM"/>
    </source>
</evidence>
<evidence type="ECO:0000313" key="1">
    <source>
        <dbReference type="EMBL" id="MBN7800270.1"/>
    </source>
</evidence>
<comment type="caution">
    <text evidence="1">The sequence shown here is derived from an EMBL/GenBank/DDBJ whole genome shotgun (WGS) entry which is preliminary data.</text>
</comment>
<dbReference type="RefSeq" id="WP_206568224.1">
    <property type="nucleotide sequence ID" value="NZ_JAFKCW010000001.1"/>
</dbReference>
<dbReference type="SUPFAM" id="SSF47384">
    <property type="entry name" value="Homodimeric domain of signal transducing histidine kinase"/>
    <property type="match status" value="1"/>
</dbReference>